<comment type="caution">
    <text evidence="2">The sequence shown here is derived from an EMBL/GenBank/DDBJ whole genome shotgun (WGS) entry which is preliminary data.</text>
</comment>
<gene>
    <name evidence="2" type="ORF">DW929_03360</name>
    <name evidence="1" type="ORF">DW944_11005</name>
</gene>
<keyword evidence="4" id="KW-1185">Reference proteome</keyword>
<reference evidence="3 4" key="1">
    <citation type="submission" date="2018-08" db="EMBL/GenBank/DDBJ databases">
        <title>A genome reference for cultivated species of the human gut microbiota.</title>
        <authorList>
            <person name="Zou Y."/>
            <person name="Xue W."/>
            <person name="Luo G."/>
        </authorList>
    </citation>
    <scope>NUCLEOTIDE SEQUENCE [LARGE SCALE GENOMIC DNA]</scope>
    <source>
        <strain evidence="2 3">AM43-2</strain>
        <strain evidence="1 4">AM44-11BH</strain>
    </source>
</reference>
<dbReference type="EMBL" id="QSFD01000013">
    <property type="protein sequence ID" value="RHA16893.1"/>
    <property type="molecule type" value="Genomic_DNA"/>
</dbReference>
<protein>
    <recommendedName>
        <fullName evidence="5">Type III toxin-antitoxin system ToxN/AbiQ family toxin</fullName>
    </recommendedName>
</protein>
<dbReference type="Proteomes" id="UP000284779">
    <property type="component" value="Unassembled WGS sequence"/>
</dbReference>
<evidence type="ECO:0000313" key="1">
    <source>
        <dbReference type="EMBL" id="RHA16893.1"/>
    </source>
</evidence>
<evidence type="ECO:0008006" key="5">
    <source>
        <dbReference type="Google" id="ProtNLM"/>
    </source>
</evidence>
<dbReference type="Proteomes" id="UP000284598">
    <property type="component" value="Unassembled WGS sequence"/>
</dbReference>
<dbReference type="RefSeq" id="WP_117900043.1">
    <property type="nucleotide sequence ID" value="NZ_QSFD01000013.1"/>
</dbReference>
<dbReference type="GO" id="GO:0004521">
    <property type="term" value="F:RNA endonuclease activity"/>
    <property type="evidence" value="ECO:0007669"/>
    <property type="project" value="InterPro"/>
</dbReference>
<organism evidence="2 3">
    <name type="scientific">Eubacterium ventriosum</name>
    <dbReference type="NCBI Taxonomy" id="39496"/>
    <lineage>
        <taxon>Bacteria</taxon>
        <taxon>Bacillati</taxon>
        <taxon>Bacillota</taxon>
        <taxon>Clostridia</taxon>
        <taxon>Eubacteriales</taxon>
        <taxon>Eubacteriaceae</taxon>
        <taxon>Eubacterium</taxon>
    </lineage>
</organism>
<evidence type="ECO:0000313" key="2">
    <source>
        <dbReference type="EMBL" id="RHA56135.1"/>
    </source>
</evidence>
<evidence type="ECO:0000313" key="4">
    <source>
        <dbReference type="Proteomes" id="UP000284779"/>
    </source>
</evidence>
<proteinExistence type="predicted"/>
<accession>A0A413S3C5</accession>
<dbReference type="Pfam" id="PF13958">
    <property type="entry name" value="ToxN_toxin"/>
    <property type="match status" value="1"/>
</dbReference>
<dbReference type="AlphaFoldDB" id="A0A413S3C5"/>
<dbReference type="EMBL" id="QSFO01000003">
    <property type="protein sequence ID" value="RHA56135.1"/>
    <property type="molecule type" value="Genomic_DNA"/>
</dbReference>
<evidence type="ECO:0000313" key="3">
    <source>
        <dbReference type="Proteomes" id="UP000284598"/>
    </source>
</evidence>
<name>A0A413S3C5_9FIRM</name>
<sequence>MYSNENKKDGQIRMKFEKVQFVYIDINYLEYLHGIEPEIFFDKNEPNYKLKPHLGILLNNEGKEFVIPLTSGKDKHKEWADVTASWYRIYEVIDITKDQVKPDDVIVEIKNQNILSKIDKNKQSDYRQRILAVLDLRKMFPVDESVYKKVEINVSSDMPRSEMQRAFLMIKEYNFLTEKVEEIEKKATKIYDKQITKNKVLKYHCDYRKLEKAFEEYKEKQG</sequence>
<dbReference type="InterPro" id="IPR025911">
    <property type="entry name" value="ToxN/AbiQ_toxin"/>
</dbReference>
<dbReference type="GO" id="GO:0003723">
    <property type="term" value="F:RNA binding"/>
    <property type="evidence" value="ECO:0007669"/>
    <property type="project" value="InterPro"/>
</dbReference>
<dbReference type="Gene3D" id="3.10.129.130">
    <property type="match status" value="1"/>
</dbReference>
<dbReference type="InterPro" id="IPR053735">
    <property type="entry name" value="Type_III_TA_endoRNase"/>
</dbReference>